<dbReference type="NCBIfam" id="TIGR00856">
    <property type="entry name" value="pyrC_dimer"/>
    <property type="match status" value="1"/>
</dbReference>
<evidence type="ECO:0000256" key="7">
    <source>
        <dbReference type="NCBIfam" id="TIGR00856"/>
    </source>
</evidence>
<protein>
    <recommendedName>
        <fullName evidence="6 7">Dihydroorotase</fullName>
        <shortName evidence="6">DHOase</shortName>
        <ecNumber evidence="6 7">3.5.2.3</ecNumber>
    </recommendedName>
</protein>
<dbReference type="PROSITE" id="PS00483">
    <property type="entry name" value="DIHYDROOROTASE_2"/>
    <property type="match status" value="1"/>
</dbReference>
<feature type="binding site" description="via carbamate group" evidence="6">
    <location>
        <position position="103"/>
    </location>
    <ligand>
        <name>Zn(2+)</name>
        <dbReference type="ChEBI" id="CHEBI:29105"/>
        <label>1</label>
    </ligand>
</feature>
<feature type="active site" evidence="6">
    <location>
        <position position="252"/>
    </location>
</feature>
<comment type="subunit">
    <text evidence="6">Homodimer.</text>
</comment>
<evidence type="ECO:0000313" key="8">
    <source>
        <dbReference type="EMBL" id="OGZ22134.1"/>
    </source>
</evidence>
<dbReference type="PIRSF" id="PIRSF001237">
    <property type="entry name" value="DHOdimr"/>
    <property type="match status" value="1"/>
</dbReference>
<dbReference type="EC" id="3.5.2.3" evidence="6 7"/>
<keyword evidence="2 6" id="KW-0479">Metal-binding</keyword>
<name>A0A1G2E8E7_9BACT</name>
<dbReference type="GO" id="GO:0006207">
    <property type="term" value="P:'de novo' pyrimidine nucleobase biosynthetic process"/>
    <property type="evidence" value="ECO:0007669"/>
    <property type="project" value="TreeGrafter"/>
</dbReference>
<dbReference type="PANTHER" id="PTHR43137">
    <property type="entry name" value="DIHYDROOROTASE"/>
    <property type="match status" value="1"/>
</dbReference>
<dbReference type="GO" id="GO:0044205">
    <property type="term" value="P:'de novo' UMP biosynthetic process"/>
    <property type="evidence" value="ECO:0007669"/>
    <property type="project" value="UniProtKB-UniRule"/>
</dbReference>
<dbReference type="InterPro" id="IPR004721">
    <property type="entry name" value="DHOdimr"/>
</dbReference>
<dbReference type="InterPro" id="IPR002195">
    <property type="entry name" value="Dihydroorotase_CS"/>
</dbReference>
<dbReference type="UniPathway" id="UPA00070">
    <property type="reaction ID" value="UER00117"/>
</dbReference>
<dbReference type="PANTHER" id="PTHR43137:SF1">
    <property type="entry name" value="DIHYDROOROTASE"/>
    <property type="match status" value="1"/>
</dbReference>
<feature type="binding site" description="via carbamate group" evidence="6">
    <location>
        <position position="103"/>
    </location>
    <ligand>
        <name>Zn(2+)</name>
        <dbReference type="ChEBI" id="CHEBI:29105"/>
        <label>2</label>
    </ligand>
</feature>
<reference evidence="8 9" key="1">
    <citation type="journal article" date="2016" name="Nat. Commun.">
        <title>Thousands of microbial genomes shed light on interconnected biogeochemical processes in an aquifer system.</title>
        <authorList>
            <person name="Anantharaman K."/>
            <person name="Brown C.T."/>
            <person name="Hug L.A."/>
            <person name="Sharon I."/>
            <person name="Castelle C.J."/>
            <person name="Probst A.J."/>
            <person name="Thomas B.C."/>
            <person name="Singh A."/>
            <person name="Wilkins M.J."/>
            <person name="Karaoz U."/>
            <person name="Brodie E.L."/>
            <person name="Williams K.H."/>
            <person name="Hubbard S.S."/>
            <person name="Banfield J.F."/>
        </authorList>
    </citation>
    <scope>NUCLEOTIDE SEQUENCE [LARGE SCALE GENOMIC DNA]</scope>
</reference>
<dbReference type="EMBL" id="MHMD01000006">
    <property type="protein sequence ID" value="OGZ22134.1"/>
    <property type="molecule type" value="Genomic_DNA"/>
</dbReference>
<feature type="binding site" evidence="6">
    <location>
        <position position="16"/>
    </location>
    <ligand>
        <name>Zn(2+)</name>
        <dbReference type="ChEBI" id="CHEBI:29105"/>
        <label>1</label>
    </ligand>
</feature>
<dbReference type="GO" id="GO:0005737">
    <property type="term" value="C:cytoplasm"/>
    <property type="evidence" value="ECO:0007669"/>
    <property type="project" value="TreeGrafter"/>
</dbReference>
<dbReference type="SUPFAM" id="SSF51556">
    <property type="entry name" value="Metallo-dependent hydrolases"/>
    <property type="match status" value="1"/>
</dbReference>
<comment type="similarity">
    <text evidence="6">Belongs to the metallo-dependent hydrolases superfamily. DHOase family. Class II DHOase subfamily.</text>
</comment>
<feature type="binding site" evidence="6">
    <location>
        <position position="142"/>
    </location>
    <ligand>
        <name>Zn(2+)</name>
        <dbReference type="ChEBI" id="CHEBI:29105"/>
        <label>2</label>
    </ligand>
</feature>
<feature type="binding site" evidence="6">
    <location>
        <position position="14"/>
    </location>
    <ligand>
        <name>Zn(2+)</name>
        <dbReference type="ChEBI" id="CHEBI:29105"/>
        <label>1</label>
    </ligand>
</feature>
<feature type="binding site" evidence="6">
    <location>
        <position position="42"/>
    </location>
    <ligand>
        <name>substrate</name>
    </ligand>
</feature>
<evidence type="ECO:0000313" key="9">
    <source>
        <dbReference type="Proteomes" id="UP000178703"/>
    </source>
</evidence>
<comment type="pathway">
    <text evidence="6">Pyrimidine metabolism; UMP biosynthesis via de novo pathway; (S)-dihydroorotate from bicarbonate: step 3/3.</text>
</comment>
<dbReference type="Proteomes" id="UP000178703">
    <property type="component" value="Unassembled WGS sequence"/>
</dbReference>
<gene>
    <name evidence="6" type="primary">pyrC</name>
    <name evidence="8" type="ORF">A3D46_02290</name>
</gene>
<dbReference type="Gene3D" id="3.20.20.140">
    <property type="entry name" value="Metal-dependent hydrolases"/>
    <property type="match status" value="1"/>
</dbReference>
<dbReference type="AlphaFoldDB" id="A0A1G2E8E7"/>
<dbReference type="InterPro" id="IPR032466">
    <property type="entry name" value="Metal_Hydrolase"/>
</dbReference>
<keyword evidence="4 6" id="KW-0862">Zinc</keyword>
<evidence type="ECO:0000256" key="6">
    <source>
        <dbReference type="HAMAP-Rule" id="MF_00219"/>
    </source>
</evidence>
<feature type="binding site" evidence="6">
    <location>
        <position position="252"/>
    </location>
    <ligand>
        <name>Zn(2+)</name>
        <dbReference type="ChEBI" id="CHEBI:29105"/>
        <label>1</label>
    </ligand>
</feature>
<dbReference type="HAMAP" id="MF_00219">
    <property type="entry name" value="PyrC_classII"/>
    <property type="match status" value="1"/>
</dbReference>
<accession>A0A1G2E8E7</accession>
<comment type="caution">
    <text evidence="6">Lacks conserved residue(s) required for the propagation of feature annotation.</text>
</comment>
<organism evidence="8 9">
    <name type="scientific">Candidatus Nealsonbacteria bacterium RIFCSPHIGHO2_02_FULL_43_13</name>
    <dbReference type="NCBI Taxonomy" id="1801668"/>
    <lineage>
        <taxon>Bacteria</taxon>
        <taxon>Candidatus Nealsoniibacteriota</taxon>
    </lineage>
</organism>
<feature type="binding site" evidence="6">
    <location>
        <position position="142"/>
    </location>
    <ligand>
        <name>substrate</name>
    </ligand>
</feature>
<feature type="modified residue" description="N6-carboxylysine" evidence="6">
    <location>
        <position position="103"/>
    </location>
</feature>
<dbReference type="GO" id="GO:0004151">
    <property type="term" value="F:dihydroorotase activity"/>
    <property type="evidence" value="ECO:0007669"/>
    <property type="project" value="UniProtKB-UniRule"/>
</dbReference>
<keyword evidence="3 6" id="KW-0378">Hydrolase</keyword>
<sequence length="345" mass="38579">MSDRITLRRFDDMHCHFRMGHLLNEVLPVTALYAGRAIAMPNTRPRAILTGKDVSWYRDQIYRAGNWFAKQLSFEPLMTIEIRDSTTPEMIAEAKRAGAVAGKVYPLGVTTNSDEGLRDFFRPEISDTFRAMEEAGMLLLLHGELDQERTLVTKREEVFLPTLVMLAKKFPNLKIVLEHVSTRAGIEMVKQLGKNVAATITAHHLCLTLNDVIGYGIQPHNACNPMPKDFDDRDALIKAATSGNPKFFLGSDTAPHTRDKKECAKGACGVFTAPVLPELLVEIFEQAGHLGQLEDFTSRFGAEFYGLPLNEGEVVLVKREWVVPKQIGSVVPFRAGTKLQWKLSQ</sequence>
<evidence type="ECO:0000256" key="1">
    <source>
        <dbReference type="ARBA" id="ARBA00002368"/>
    </source>
</evidence>
<comment type="catalytic activity">
    <reaction evidence="6">
        <text>(S)-dihydroorotate + H2O = N-carbamoyl-L-aspartate + H(+)</text>
        <dbReference type="Rhea" id="RHEA:24296"/>
        <dbReference type="ChEBI" id="CHEBI:15377"/>
        <dbReference type="ChEBI" id="CHEBI:15378"/>
        <dbReference type="ChEBI" id="CHEBI:30864"/>
        <dbReference type="ChEBI" id="CHEBI:32814"/>
        <dbReference type="EC" id="3.5.2.3"/>
    </reaction>
</comment>
<feature type="binding site" evidence="6">
    <location>
        <begin position="16"/>
        <end position="18"/>
    </location>
    <ligand>
        <name>substrate</name>
    </ligand>
</feature>
<feature type="binding site" evidence="6">
    <location>
        <position position="179"/>
    </location>
    <ligand>
        <name>Zn(2+)</name>
        <dbReference type="ChEBI" id="CHEBI:29105"/>
        <label>2</label>
    </ligand>
</feature>
<evidence type="ECO:0000256" key="2">
    <source>
        <dbReference type="ARBA" id="ARBA00022723"/>
    </source>
</evidence>
<dbReference type="STRING" id="1801668.A3D46_02290"/>
<keyword evidence="5 6" id="KW-0665">Pyrimidine biosynthesis</keyword>
<comment type="function">
    <text evidence="1 6">Catalyzes the reversible cyclization of carbamoyl aspartate to dihydroorotate.</text>
</comment>
<evidence type="ECO:0000256" key="3">
    <source>
        <dbReference type="ARBA" id="ARBA00022801"/>
    </source>
</evidence>
<feature type="binding site" evidence="6">
    <location>
        <position position="256"/>
    </location>
    <ligand>
        <name>substrate</name>
    </ligand>
</feature>
<evidence type="ECO:0000256" key="5">
    <source>
        <dbReference type="ARBA" id="ARBA00022975"/>
    </source>
</evidence>
<proteinExistence type="inferred from homology"/>
<dbReference type="GO" id="GO:0008270">
    <property type="term" value="F:zinc ion binding"/>
    <property type="evidence" value="ECO:0007669"/>
    <property type="project" value="UniProtKB-UniRule"/>
</dbReference>
<comment type="caution">
    <text evidence="8">The sequence shown here is derived from an EMBL/GenBank/DDBJ whole genome shotgun (WGS) entry which is preliminary data.</text>
</comment>
<evidence type="ECO:0000256" key="4">
    <source>
        <dbReference type="ARBA" id="ARBA00022833"/>
    </source>
</evidence>
<comment type="cofactor">
    <cofactor evidence="6">
        <name>Zn(2+)</name>
        <dbReference type="ChEBI" id="CHEBI:29105"/>
    </cofactor>
    <text evidence="6">Binds 2 Zn(2+) ions per subunit.</text>
</comment>